<dbReference type="STRING" id="400727.A0A2T7NW37"/>
<feature type="domain" description="Sushi" evidence="5">
    <location>
        <begin position="193"/>
        <end position="254"/>
    </location>
</feature>
<feature type="domain" description="Fibronectin type-III" evidence="4">
    <location>
        <begin position="2724"/>
        <end position="2823"/>
    </location>
</feature>
<dbReference type="SUPFAM" id="SSF49265">
    <property type="entry name" value="Fibronectin type III"/>
    <property type="match status" value="1"/>
</dbReference>
<keyword evidence="7" id="KW-1185">Reference proteome</keyword>
<dbReference type="Gene3D" id="3.30.1380.10">
    <property type="match status" value="1"/>
</dbReference>
<evidence type="ECO:0000313" key="7">
    <source>
        <dbReference type="Proteomes" id="UP000245119"/>
    </source>
</evidence>
<dbReference type="CDD" id="cd00033">
    <property type="entry name" value="CCP"/>
    <property type="match status" value="2"/>
</dbReference>
<feature type="domain" description="Sushi" evidence="5">
    <location>
        <begin position="133"/>
        <end position="192"/>
    </location>
</feature>
<dbReference type="InterPro" id="IPR035976">
    <property type="entry name" value="Sushi/SCR/CCP_sf"/>
</dbReference>
<dbReference type="SUPFAM" id="SSF55166">
    <property type="entry name" value="Hedgehog/DD-peptidase"/>
    <property type="match status" value="1"/>
</dbReference>
<comment type="caution">
    <text evidence="2">Lacks conserved residue(s) required for the propagation of feature annotation.</text>
</comment>
<comment type="caution">
    <text evidence="6">The sequence shown here is derived from an EMBL/GenBank/DDBJ whole genome shotgun (WGS) entry which is preliminary data.</text>
</comment>
<dbReference type="InterPro" id="IPR009045">
    <property type="entry name" value="Zn_M74/Hedgehog-like"/>
</dbReference>
<feature type="compositionally biased region" description="Polar residues" evidence="3">
    <location>
        <begin position="1278"/>
        <end position="1288"/>
    </location>
</feature>
<feature type="region of interest" description="Disordered" evidence="3">
    <location>
        <begin position="1278"/>
        <end position="1314"/>
    </location>
</feature>
<dbReference type="SMART" id="SM00032">
    <property type="entry name" value="CCP"/>
    <property type="match status" value="2"/>
</dbReference>
<evidence type="ECO:0000256" key="3">
    <source>
        <dbReference type="SAM" id="MobiDB-lite"/>
    </source>
</evidence>
<dbReference type="PANTHER" id="PTHR16897">
    <property type="entry name" value="OS10G0105400 PROTEIN"/>
    <property type="match status" value="1"/>
</dbReference>
<dbReference type="InterPro" id="IPR000320">
    <property type="entry name" value="Hedgehog_signalling_dom"/>
</dbReference>
<sequence>MTCHKTWETADGVMGSRVGEGSTCWRKVNGVIIRIKCTNGIWRSAGGRRRKRAVVDHYTDCPTDQHLTAPSKKICAVATWRPPSGDTTRHNGGNSGDCFPEGSSEVKYEYDGWLGWGWTSGDSCTFKIYVTVNRCPAAASLVNGNRSCDGQEDNVDGSVCTYTCVIGYELQGSGTVTCNRNSWSSPFPTCAIRHCNSPATFSNGDRLCTRSTEYLSRCRHTCDTGFELHGSEYVSCDASSNSAFWTTTFPTCAAICSWPKDHCWPGDCRPSNLASSCVCRPGFKLVNINNGVRCQLDTSPDLTTCRVAVTDSQGTSVNSTYISSSTSCQNQRDEGVRTQPEELYFVIKASLDINMGSRPQHVSDSKVGVVGAQVTMVKVALSGTETIVLQQTLSSTHCQNVFSSTRPLTGGQLLDCEATMKIPDLNLADGESFCADMAASSGGYYDVVDTLDRKQSQVVYDPVSSKKRVCFVYDMEHPVHCSDKQGECNTKPLELSTRLTRVPDIRVFVNGWFDPIPKGGTNKSASQIDKFILEVHRVDLNPTSIKVQDNAVANFTKQWKANLTSLGGPYEVQVPLPSDEPQLYAIILEVLDRTGNVAYARRLVMFDNSSSVELNPSASLQVVTADGRWKYKYSLFDELDSLIVSLWKVRLPMADRRVQNVCVEWTGRFFNSEIRHNNWLLPVLADTGRDIRGEYDQRSGLLPVTGTDSVTGVITFQVTWSLNGGARSAPRNVTSVKSEGTCLYEPLLDGQTYDIWIRATDIMGNNREDQVRVSIDHTAPVLDVFGLVGRQGRRELFVHNSTDLSKMVLQVHAGDIHSGLRTLQWTLGTTDQTADVGEDAVGIQRLGNITTCTSDNCHCPSVGECEVDMYYIPFTRLTNNNAHQGLHHRQYYITVIATNNAGLHTIKMIDILVDTSPPTVGVVWEGRGESEEGEEDFTSSDVLHVRWRGFTDHESGILLYRVALASTCLTVQDIEALENATETQAVDMTTLRIPQQGHYYVSVVAYNGAMSPSLVGCSDGITYDTTPPHLLNVMVAHARVGRTISCTQHGQLWLINSNLTRVQLESRPECLHVCQNISSLVSVEHLSVTSALAVEGDLSSELCRQLPMTTKDAAIMLPSDSLTVQWQGEDKESDIEDFWIVSSVPQVGLGLDRSTASAPDVQPLTPTDGRQFFHLTHTGLGHGHEGGFVTPFLTLPDPLATRCKKPNITGCISYPVTALYPYDTQSGRRFFFQLHVTNAAGHVVTVNTSSERLPNYLPPEHAVVFDIVKIQVSPTVQTTLPSTGSSPRHSVEAQPHFTSQTADTSRATDKTESPAYKSDDVDVILQTDEVCIAWEGFSGDDAISVEVGIGALPNSDDFIPFTTVLTGSPTCVDASSLPLYKKLYSVVRATNTGGQTVFSSDGFTMIPKYDQKNNQLMVFAGRGCRANDIIGTSVLSPSKSSRETQLMTRTQLHAGDVIFVQLRPFVGSLVFSGAVVVQTTLTGYQLVMQADVLRVVVPQNASSDITVDVMTCQKEAVIHPKSDNSASVSWEISGPWSDFVRYFQVRVVDETCRVEAKSKDQYTGLMCLKGVRDVSPIERRFTFSRIDLFPGHQYYFTVAVCLDNTCLPEVTSDLFVVAGNPVTLCDEAMVRAQADHTLTIGVTAHVQLLDDPLTSVAQSSACVFRWAVSGDRSGQVPLSEWQVSSSSSCSSIQMEGEVRVNSTGKGQLHACIQVMFPWRPANVTCWRLSRPASLRQVDPFHVIELPHALLRQTFIDNLLYSQQLGSKLHELFELDIDFAASDVMMSAFVTDGYNRNVTWFLMTSDRVPRDGSCAGDPSCLTWRKTENGKVVFPRDLSRFAHGTVYYVCALISPREWSGQGQRSTTEEATEGQSGTTAVCGDGFVIDDVPPIRGSVAIGNSEEGFVADEGHLFITWTGFSDVEKDVTKLPDYVTMNFSVALGSYPGGEDIARYVQVGQRTTWMFLDLKIAPGTQCIATVRAEDRAGHVTESWSESCIVDNTPPTQGHVTVGGLYQKPYVASSELLVYWEGVEDKESGIKQLEVAVSTTSGSDDVIPFQVCRGGSTVLTQTSALVDGHSYVLLLRSTNKAGLTTLTSSQPFTVDSSPPEPGIVWNSASNSTEHRCYSQDVGEYPVYWSGFRDLQSGLAYFRVGLGSQPNETDIQPFVYVGLQTSYSWKREFEQGKPYYVTVEACNQAGLCTVTSSTSMTFDSSPPTVGHVVVGPEGQNSKYLAHNSSIQAMWTGFSDPQTGIQEFLWCIGTQPHGCDVLPVKSNLLSLVAFMSGLALPATTPLYVTVRARNPAGLQSVAVSESFTVDVSPPTVVVAPYFTSPRDGKRTDSQWDRSVLQLIWQFADPDSPVVSHTVNVRSQLTGRLLTEPIVVGADDKMTLTLDPDHLLDNGGEYWASVAACNAAGLCTAATSTRLLVDATPPILGTFRSPITWYKDDDPDVAAAVNVTWQAFSDPESGVVSYQIVAGRSYGGEDLSEGRVTAAHDDSSAVQHTLLFLSEALRADDVIFLGIWARNKVGMQSEMVRTAYQVIVDTTNTTGGLLIALRHSCPVSYCTLECSCAPSGQVCPGSPGQCHQLEVTDSRLGNVHVIPYISHDTRPQTYTTSVKCLEGHWTVSPSDQLNISRFEWSLGLTNRSAGAGVFNPLTEAVWYDVGLTMEMTYCLPGTRLLASGQSYVLHVRAWLSRDSHVTFLSAPVTIDSSPPSVSRGKTVVESNGVCGRDVDYVTSEPSVTACWDGVFQDVQSYIVGFELWAGTSQLADDLVKKTSVGLNTSHAVSTASMEKGRRYYFTVRAVNGAGLTTSAVSDGVVVDVSPPIAGVVFPASRYVTRLAQTATNWLAASWHGFQDQQSAVRSYQVAIVLDSHPTSPVMPFVNVGFLTEYHFTDLPLRHNHRYSVVVMATDAAGLTSQAAKSAAILVDSTPPEGVTCSHFDLISEKAMTYISTSSLLYVTYRADVTLPPTTQSRMVRVTLTALNIQPDARGYVGYEELKIPVFFKYSHSGNASAEHLLLYSANSNSTQLVTVHVEARPGANMVARLSSCSQELVSSPEAISVTQISQTSVSVCARVYDKESGIKTMIVGLGTTPGGLQVQPFTPVGHSGHFLFDVHVQHGAPLYASVMAENGAGHRVHFISSAIYMDKTAPLVSEVKVKLIYEGEGQPDGPQVRGVAEWTAHDNESGIVACTCRLVSPSHGQSVAPEVESVTSTDCVLVIAQPRHRESVIVSVRCINGVQMDTTVTSQPVAILLQPPDLSMASLVFLDNNPVVSPFDERDVEVRSRNSSLELTWRGVDDTSVVAFYYRLHLNSLPLTEWSSLNTYTTSVVALQANRAPSGGVLTAQVRASNDRGMTSDIVSSSVLLDDSRPSTTGKTASATVVGDILLLDWSNVFSGHRDLTYLVFAGTAQGFGDVINHVTVKTPSYRQQLTKPLDELFVLIRAVYANGMFKDHTTMSTCRCSGPGAIGPTPLCLSLICAVLTGCLAAPDKSFKHDVDSEEEESGEKFQLHSQGKLADLIDLDSLDEVKRVACVGDRLLVKLTDSAMAHKWRVGQVVVGGLKWGCNASHAHPRSRAIYVKISAIAFPLEDQVVVHHVPAGPFDMLKEADIHFYYKPGEKNSGHHSDSEKKMRFRRSLSNLVSNILNNIDWRANFTTTIPLSVDDVTDNDSGITMALHKNLGQAELNMSVGQGVHDLQDDFLLILDNVIGHTQLAYRFVLVIRNIEGNAQVERYVSQFELMSKVDMDAAITFRRELGLTYNVTAFTSPTIELFRVPVASVTGLPPVYLTVTYQVQTLITVQAYSGGEADLRTAFNTSGYLLVDQLYDAVTKKESDVWSRDWSVEAKQQALQTPYLTHVRFSLYQKFKFTPAVSWHYHDVDIELSPPVEISVQPEVHLHSSPAGVGRCVDADVTVTCHVRCERAVFTADAFGMKLWNVPLQPAMNRDIQLVNASLGQGCEARCHGSVSLNSGLLNTTIKSPRFSRDDADFQILRTLSGDTAQFVDNNISATWCGKVGTPCHSCSPHAPNTSPSVTCAARLMTSRLAAVLTYLADLVTVEWPDKQLLILEAWDEPSSVFPAGRHGSSSLFAHGRAASVTVTDRTPVISSPLATGIPTTTTILLSRLAQLAVCAGADGVIGVDADDRLEVAVAFSDTSPSADERTRIFWKAMNELDVTALSPLCQQAPSLSPGDQWPTNGGPEVSCGPVDTPLYRADRNQSRKVRLPNGVAVRPDSVLTVVPPPLALTPGTGAVLG</sequence>
<dbReference type="Pfam" id="PF00084">
    <property type="entry name" value="Sushi"/>
    <property type="match status" value="1"/>
</dbReference>
<organism evidence="6 7">
    <name type="scientific">Pomacea canaliculata</name>
    <name type="common">Golden apple snail</name>
    <dbReference type="NCBI Taxonomy" id="400727"/>
    <lineage>
        <taxon>Eukaryota</taxon>
        <taxon>Metazoa</taxon>
        <taxon>Spiralia</taxon>
        <taxon>Lophotrochozoa</taxon>
        <taxon>Mollusca</taxon>
        <taxon>Gastropoda</taxon>
        <taxon>Caenogastropoda</taxon>
        <taxon>Architaenioglossa</taxon>
        <taxon>Ampullarioidea</taxon>
        <taxon>Ampullariidae</taxon>
        <taxon>Pomacea</taxon>
    </lineage>
</organism>
<reference evidence="6 7" key="1">
    <citation type="submission" date="2018-04" db="EMBL/GenBank/DDBJ databases">
        <title>The genome of golden apple snail Pomacea canaliculata provides insight into stress tolerance and invasive adaptation.</title>
        <authorList>
            <person name="Liu C."/>
            <person name="Liu B."/>
            <person name="Ren Y."/>
            <person name="Zhang Y."/>
            <person name="Wang H."/>
            <person name="Li S."/>
            <person name="Jiang F."/>
            <person name="Yin L."/>
            <person name="Zhang G."/>
            <person name="Qian W."/>
            <person name="Fan W."/>
        </authorList>
    </citation>
    <scope>NUCLEOTIDE SEQUENCE [LARGE SCALE GENOMIC DNA]</scope>
    <source>
        <strain evidence="6">SZHN2017</strain>
        <tissue evidence="6">Muscle</tissue>
    </source>
</reference>
<feature type="domain" description="Fibronectin type-III" evidence="4">
    <location>
        <begin position="2001"/>
        <end position="2106"/>
    </location>
</feature>
<dbReference type="EMBL" id="PZQS01000009">
    <property type="protein sequence ID" value="PVD25371.1"/>
    <property type="molecule type" value="Genomic_DNA"/>
</dbReference>
<accession>A0A2T7NW37</accession>
<evidence type="ECO:0000256" key="1">
    <source>
        <dbReference type="ARBA" id="ARBA00023157"/>
    </source>
</evidence>
<evidence type="ECO:0000313" key="6">
    <source>
        <dbReference type="EMBL" id="PVD25371.1"/>
    </source>
</evidence>
<feature type="compositionally biased region" description="Polar residues" evidence="3">
    <location>
        <begin position="1296"/>
        <end position="1305"/>
    </location>
</feature>
<evidence type="ECO:0000256" key="2">
    <source>
        <dbReference type="PROSITE-ProRule" id="PRU00302"/>
    </source>
</evidence>
<feature type="domain" description="Fibronectin type-III" evidence="4">
    <location>
        <begin position="3273"/>
        <end position="3371"/>
    </location>
</feature>
<dbReference type="Gene3D" id="2.10.70.10">
    <property type="entry name" value="Complement Module, domain 1"/>
    <property type="match status" value="2"/>
</dbReference>
<dbReference type="Proteomes" id="UP000245119">
    <property type="component" value="Linkage Group LG9"/>
</dbReference>
<dbReference type="PROSITE" id="PS50853">
    <property type="entry name" value="FN3"/>
    <property type="match status" value="3"/>
</dbReference>
<dbReference type="InterPro" id="IPR000436">
    <property type="entry name" value="Sushi_SCR_CCP_dom"/>
</dbReference>
<keyword evidence="1 2" id="KW-1015">Disulfide bond</keyword>
<evidence type="ECO:0000259" key="5">
    <source>
        <dbReference type="PROSITE" id="PS50923"/>
    </source>
</evidence>
<dbReference type="OrthoDB" id="6058119at2759"/>
<dbReference type="PANTHER" id="PTHR16897:SF2">
    <property type="entry name" value="OS03G0226600 PROTEIN"/>
    <property type="match status" value="1"/>
</dbReference>
<protein>
    <submittedName>
        <fullName evidence="6">Uncharacterized protein</fullName>
    </submittedName>
</protein>
<keyword evidence="2" id="KW-0768">Sushi</keyword>
<dbReference type="SUPFAM" id="SSF57535">
    <property type="entry name" value="Complement control module/SCR domain"/>
    <property type="match status" value="2"/>
</dbReference>
<proteinExistence type="predicted"/>
<evidence type="ECO:0000259" key="4">
    <source>
        <dbReference type="PROSITE" id="PS50853"/>
    </source>
</evidence>
<feature type="disulfide bond" evidence="2">
    <location>
        <begin position="135"/>
        <end position="178"/>
    </location>
</feature>
<gene>
    <name evidence="6" type="ORF">C0Q70_15871</name>
</gene>
<dbReference type="PROSITE" id="PS50923">
    <property type="entry name" value="SUSHI"/>
    <property type="match status" value="2"/>
</dbReference>
<dbReference type="Pfam" id="PF01085">
    <property type="entry name" value="HH_signal"/>
    <property type="match status" value="1"/>
</dbReference>
<dbReference type="InterPro" id="IPR036116">
    <property type="entry name" value="FN3_sf"/>
</dbReference>
<name>A0A2T7NW37_POMCA</name>
<dbReference type="GO" id="GO:0007267">
    <property type="term" value="P:cell-cell signaling"/>
    <property type="evidence" value="ECO:0007669"/>
    <property type="project" value="InterPro"/>
</dbReference>
<dbReference type="InterPro" id="IPR003961">
    <property type="entry name" value="FN3_dom"/>
</dbReference>